<sequence length="95" mass="10193">MKLGIALEMWKESPERLTLMLNNSDGGGLDQEASDVKMETEGINRSGESSDVGTGIEEGNGKHLVVLGGVDCGKQKKHGDVLELNVQVSIFFCSQ</sequence>
<comment type="caution">
    <text evidence="1">The sequence shown here is derived from an EMBL/GenBank/DDBJ whole genome shotgun (WGS) entry which is preliminary data.</text>
</comment>
<protein>
    <submittedName>
        <fullName evidence="1">Uncharacterized protein</fullName>
    </submittedName>
</protein>
<organism evidence="1 2">
    <name type="scientific">Melia azedarach</name>
    <name type="common">Chinaberry tree</name>
    <dbReference type="NCBI Taxonomy" id="155640"/>
    <lineage>
        <taxon>Eukaryota</taxon>
        <taxon>Viridiplantae</taxon>
        <taxon>Streptophyta</taxon>
        <taxon>Embryophyta</taxon>
        <taxon>Tracheophyta</taxon>
        <taxon>Spermatophyta</taxon>
        <taxon>Magnoliopsida</taxon>
        <taxon>eudicotyledons</taxon>
        <taxon>Gunneridae</taxon>
        <taxon>Pentapetalae</taxon>
        <taxon>rosids</taxon>
        <taxon>malvids</taxon>
        <taxon>Sapindales</taxon>
        <taxon>Meliaceae</taxon>
        <taxon>Melia</taxon>
    </lineage>
</organism>
<accession>A0ACC1WYJ7</accession>
<gene>
    <name evidence="1" type="ORF">OWV82_023657</name>
</gene>
<dbReference type="Proteomes" id="UP001164539">
    <property type="component" value="Chromosome 13"/>
</dbReference>
<evidence type="ECO:0000313" key="1">
    <source>
        <dbReference type="EMBL" id="KAJ4703813.1"/>
    </source>
</evidence>
<keyword evidence="2" id="KW-1185">Reference proteome</keyword>
<name>A0ACC1WYJ7_MELAZ</name>
<dbReference type="EMBL" id="CM051406">
    <property type="protein sequence ID" value="KAJ4703813.1"/>
    <property type="molecule type" value="Genomic_DNA"/>
</dbReference>
<proteinExistence type="predicted"/>
<reference evidence="1 2" key="1">
    <citation type="journal article" date="2023" name="Science">
        <title>Complex scaffold remodeling in plant triterpene biosynthesis.</title>
        <authorList>
            <person name="De La Pena R."/>
            <person name="Hodgson H."/>
            <person name="Liu J.C."/>
            <person name="Stephenson M.J."/>
            <person name="Martin A.C."/>
            <person name="Owen C."/>
            <person name="Harkess A."/>
            <person name="Leebens-Mack J."/>
            <person name="Jimenez L.E."/>
            <person name="Osbourn A."/>
            <person name="Sattely E.S."/>
        </authorList>
    </citation>
    <scope>NUCLEOTIDE SEQUENCE [LARGE SCALE GENOMIC DNA]</scope>
    <source>
        <strain evidence="2">cv. JPN11</strain>
        <tissue evidence="1">Leaf</tissue>
    </source>
</reference>
<evidence type="ECO:0000313" key="2">
    <source>
        <dbReference type="Proteomes" id="UP001164539"/>
    </source>
</evidence>